<dbReference type="InterPro" id="IPR001910">
    <property type="entry name" value="Inosine/uridine_hydrolase_dom"/>
</dbReference>
<name>A0A7I7JR74_9MYCO</name>
<sequence length="321" mass="33657">MTLPVFADVDTGVDDAVALVYLLTDSRARLVGLAATGGNVAVQQVCRNNLALLELCGASGIPVSRGAEAPLNGPVRTAEAIHGPQGLGYAELPPGSGRLTGYDAAAAWAAAAREHPGQLVGLVTGPLTNLSLALRAEPALPTLLRRLVIMGGVFSGERADRAEFNIGFDPEAAAEVFSAWAAVAPQRLPLVCGLDLTQRIAITPAILALLPAPTDSPVVRLLHDALRFYFEAHDARGHGYLAYLHDPLAAAVALEPGLVTTRPAAIRVVLTPEEAERGRTIPDWNARQPNALIGVGVDPAAFFDRLVQRIGTLARRTPPSV</sequence>
<accession>A0A7I7JR74</accession>
<dbReference type="Pfam" id="PF01156">
    <property type="entry name" value="IU_nuc_hydro"/>
    <property type="match status" value="1"/>
</dbReference>
<dbReference type="Gene3D" id="3.90.245.10">
    <property type="entry name" value="Ribonucleoside hydrolase-like"/>
    <property type="match status" value="1"/>
</dbReference>
<keyword evidence="2" id="KW-0326">Glycosidase</keyword>
<reference evidence="4 5" key="1">
    <citation type="journal article" date="2019" name="Emerg. Microbes Infect.">
        <title>Comprehensive subspecies identification of 175 nontuberculous mycobacteria species based on 7547 genomic profiles.</title>
        <authorList>
            <person name="Matsumoto Y."/>
            <person name="Kinjo T."/>
            <person name="Motooka D."/>
            <person name="Nabeya D."/>
            <person name="Jung N."/>
            <person name="Uechi K."/>
            <person name="Horii T."/>
            <person name="Iida T."/>
            <person name="Fujita J."/>
            <person name="Nakamura S."/>
        </authorList>
    </citation>
    <scope>NUCLEOTIDE SEQUENCE [LARGE SCALE GENOMIC DNA]</scope>
    <source>
        <strain evidence="4 5">JCM 6391</strain>
    </source>
</reference>
<dbReference type="GO" id="GO:0005829">
    <property type="term" value="C:cytosol"/>
    <property type="evidence" value="ECO:0007669"/>
    <property type="project" value="TreeGrafter"/>
</dbReference>
<dbReference type="GO" id="GO:0045437">
    <property type="term" value="F:uridine nucleosidase activity"/>
    <property type="evidence" value="ECO:0007669"/>
    <property type="project" value="UniProtKB-ARBA"/>
</dbReference>
<evidence type="ECO:0000259" key="3">
    <source>
        <dbReference type="Pfam" id="PF01156"/>
    </source>
</evidence>
<proteinExistence type="predicted"/>
<dbReference type="SUPFAM" id="SSF53590">
    <property type="entry name" value="Nucleoside hydrolase"/>
    <property type="match status" value="1"/>
</dbReference>
<evidence type="ECO:0000313" key="5">
    <source>
        <dbReference type="Proteomes" id="UP000466997"/>
    </source>
</evidence>
<organism evidence="4 5">
    <name type="scientific">Mycobacterium novum</name>
    <dbReference type="NCBI Taxonomy" id="2492438"/>
    <lineage>
        <taxon>Bacteria</taxon>
        <taxon>Bacillati</taxon>
        <taxon>Actinomycetota</taxon>
        <taxon>Actinomycetes</taxon>
        <taxon>Mycobacteriales</taxon>
        <taxon>Mycobacteriaceae</taxon>
        <taxon>Mycobacterium</taxon>
    </lineage>
</organism>
<dbReference type="EMBL" id="AP022562">
    <property type="protein sequence ID" value="BBX13774.1"/>
    <property type="molecule type" value="Genomic_DNA"/>
</dbReference>
<dbReference type="GO" id="GO:0008477">
    <property type="term" value="F:purine nucleosidase activity"/>
    <property type="evidence" value="ECO:0007669"/>
    <property type="project" value="TreeGrafter"/>
</dbReference>
<evidence type="ECO:0000256" key="2">
    <source>
        <dbReference type="ARBA" id="ARBA00023295"/>
    </source>
</evidence>
<feature type="domain" description="Inosine/uridine-preferring nucleoside hydrolase" evidence="3">
    <location>
        <begin position="5"/>
        <end position="304"/>
    </location>
</feature>
<dbReference type="AlphaFoldDB" id="A0A7I7JR74"/>
<dbReference type="PANTHER" id="PTHR12304">
    <property type="entry name" value="INOSINE-URIDINE PREFERRING NUCLEOSIDE HYDROLASE"/>
    <property type="match status" value="1"/>
</dbReference>
<dbReference type="Proteomes" id="UP000466997">
    <property type="component" value="Chromosome"/>
</dbReference>
<keyword evidence="1 4" id="KW-0378">Hydrolase</keyword>
<dbReference type="PANTHER" id="PTHR12304:SF4">
    <property type="entry name" value="URIDINE NUCLEOSIDASE"/>
    <property type="match status" value="1"/>
</dbReference>
<keyword evidence="5" id="KW-1185">Reference proteome</keyword>
<dbReference type="InterPro" id="IPR036452">
    <property type="entry name" value="Ribo_hydro-like"/>
</dbReference>
<dbReference type="GO" id="GO:0006152">
    <property type="term" value="P:purine nucleoside catabolic process"/>
    <property type="evidence" value="ECO:0007669"/>
    <property type="project" value="TreeGrafter"/>
</dbReference>
<evidence type="ECO:0000313" key="4">
    <source>
        <dbReference type="EMBL" id="BBX13774.1"/>
    </source>
</evidence>
<dbReference type="KEGG" id="mnm:MNVM_28550"/>
<protein>
    <submittedName>
        <fullName evidence="4">Nucleoside hydrolase</fullName>
    </submittedName>
</protein>
<dbReference type="InterPro" id="IPR015910">
    <property type="entry name" value="I/U_nuclsd_hydro_CS"/>
</dbReference>
<dbReference type="InterPro" id="IPR023186">
    <property type="entry name" value="IUNH"/>
</dbReference>
<evidence type="ECO:0000256" key="1">
    <source>
        <dbReference type="ARBA" id="ARBA00022801"/>
    </source>
</evidence>
<dbReference type="PROSITE" id="PS01247">
    <property type="entry name" value="IUNH"/>
    <property type="match status" value="1"/>
</dbReference>
<gene>
    <name evidence="4" type="primary">iunH</name>
    <name evidence="4" type="ORF">MNVM_28550</name>
</gene>
<dbReference type="RefSeq" id="WP_193465155.1">
    <property type="nucleotide sequence ID" value="NZ_AP022562.1"/>
</dbReference>